<feature type="compositionally biased region" description="Basic residues" evidence="1">
    <location>
        <begin position="138"/>
        <end position="148"/>
    </location>
</feature>
<dbReference type="Proteomes" id="UP001224775">
    <property type="component" value="Unassembled WGS sequence"/>
</dbReference>
<evidence type="ECO:0000313" key="2">
    <source>
        <dbReference type="EMBL" id="KAK1742718.1"/>
    </source>
</evidence>
<name>A0AAD8YAN1_9STRA</name>
<reference evidence="2" key="1">
    <citation type="submission" date="2023-06" db="EMBL/GenBank/DDBJ databases">
        <title>Survivors Of The Sea: Transcriptome response of Skeletonema marinoi to long-term dormancy.</title>
        <authorList>
            <person name="Pinder M.I.M."/>
            <person name="Kourtchenko O."/>
            <person name="Robertson E.K."/>
            <person name="Larsson T."/>
            <person name="Maumus F."/>
            <person name="Osuna-Cruz C.M."/>
            <person name="Vancaester E."/>
            <person name="Stenow R."/>
            <person name="Vandepoele K."/>
            <person name="Ploug H."/>
            <person name="Bruchert V."/>
            <person name="Godhe A."/>
            <person name="Topel M."/>
        </authorList>
    </citation>
    <scope>NUCLEOTIDE SEQUENCE</scope>
    <source>
        <strain evidence="2">R05AC</strain>
    </source>
</reference>
<sequence length="371" mass="41176">MEDVDDAGFPCAGSSSSQPKPQRNVFSSRTTASFQTESIADHFAAVTLTTARVSISNNNEKRGIIVDHIISSQVAAGEKDNSLLNTTTFSDPDFDGNAFTTTEAPIKPKKKSVLRDATNRIKNLRGGPSRVKGDKSKNLTRSKRGNKRNQKDKLNVKQVSDQPQNCLPIKIRVEQSKRVATNEASVTFSEPEMTFFEDSLDFDATIVGGSILNQGFEMEEEDMEIQLESRRLVFAQTPVINNKRELIPETNLSFSIATSEGDEGSFMTVSFSLDDSDLSEGGPSDRKRQDDLFFSLGSEYNMLEINCYPKEVDEIYEDLITVVNGVANALPISEWRNYLVKLPHEIHSIGHELKSMILICSSSLEQDMSVP</sequence>
<protein>
    <submittedName>
        <fullName evidence="2">Uncharacterized protein</fullName>
    </submittedName>
</protein>
<evidence type="ECO:0000313" key="3">
    <source>
        <dbReference type="Proteomes" id="UP001224775"/>
    </source>
</evidence>
<comment type="caution">
    <text evidence="2">The sequence shown here is derived from an EMBL/GenBank/DDBJ whole genome shotgun (WGS) entry which is preliminary data.</text>
</comment>
<gene>
    <name evidence="2" type="ORF">QTG54_006315</name>
</gene>
<keyword evidence="3" id="KW-1185">Reference proteome</keyword>
<accession>A0AAD8YAN1</accession>
<feature type="region of interest" description="Disordered" evidence="1">
    <location>
        <begin position="123"/>
        <end position="155"/>
    </location>
</feature>
<organism evidence="2 3">
    <name type="scientific">Skeletonema marinoi</name>
    <dbReference type="NCBI Taxonomy" id="267567"/>
    <lineage>
        <taxon>Eukaryota</taxon>
        <taxon>Sar</taxon>
        <taxon>Stramenopiles</taxon>
        <taxon>Ochrophyta</taxon>
        <taxon>Bacillariophyta</taxon>
        <taxon>Coscinodiscophyceae</taxon>
        <taxon>Thalassiosirophycidae</taxon>
        <taxon>Thalassiosirales</taxon>
        <taxon>Skeletonemataceae</taxon>
        <taxon>Skeletonema</taxon>
        <taxon>Skeletonema marinoi-dohrnii complex</taxon>
    </lineage>
</organism>
<dbReference type="EMBL" id="JATAAI010000010">
    <property type="protein sequence ID" value="KAK1742718.1"/>
    <property type="molecule type" value="Genomic_DNA"/>
</dbReference>
<dbReference type="AlphaFoldDB" id="A0AAD8YAN1"/>
<feature type="region of interest" description="Disordered" evidence="1">
    <location>
        <begin position="1"/>
        <end position="25"/>
    </location>
</feature>
<proteinExistence type="predicted"/>
<evidence type="ECO:0000256" key="1">
    <source>
        <dbReference type="SAM" id="MobiDB-lite"/>
    </source>
</evidence>
<feature type="compositionally biased region" description="Polar residues" evidence="1">
    <location>
        <begin position="13"/>
        <end position="25"/>
    </location>
</feature>